<dbReference type="HOGENOM" id="CLU_003349_0_0_1"/>
<dbReference type="InterPro" id="IPR011989">
    <property type="entry name" value="ARM-like"/>
</dbReference>
<feature type="region of interest" description="Disordered" evidence="1">
    <location>
        <begin position="1228"/>
        <end position="1397"/>
    </location>
</feature>
<dbReference type="GO" id="GO:0008278">
    <property type="term" value="C:cohesin complex"/>
    <property type="evidence" value="ECO:0007669"/>
    <property type="project" value="TreeGrafter"/>
</dbReference>
<dbReference type="InterPro" id="IPR020839">
    <property type="entry name" value="SCD"/>
</dbReference>
<dbReference type="EMBL" id="GL377307">
    <property type="protein sequence ID" value="EFI96054.1"/>
    <property type="molecule type" value="Genomic_DNA"/>
</dbReference>
<dbReference type="GO" id="GO:0000785">
    <property type="term" value="C:chromatin"/>
    <property type="evidence" value="ECO:0007669"/>
    <property type="project" value="TreeGrafter"/>
</dbReference>
<evidence type="ECO:0000259" key="2">
    <source>
        <dbReference type="PROSITE" id="PS51425"/>
    </source>
</evidence>
<feature type="region of interest" description="Disordered" evidence="1">
    <location>
        <begin position="1"/>
        <end position="123"/>
    </location>
</feature>
<dbReference type="GO" id="GO:0007062">
    <property type="term" value="P:sister chromatid cohesion"/>
    <property type="evidence" value="ECO:0007669"/>
    <property type="project" value="UniProtKB-ARBA"/>
</dbReference>
<feature type="domain" description="SCD" evidence="2">
    <location>
        <begin position="358"/>
        <end position="443"/>
    </location>
</feature>
<feature type="compositionally biased region" description="Basic residues" evidence="1">
    <location>
        <begin position="1272"/>
        <end position="1287"/>
    </location>
</feature>
<feature type="region of interest" description="Disordered" evidence="1">
    <location>
        <begin position="612"/>
        <end position="631"/>
    </location>
</feature>
<evidence type="ECO:0000313" key="3">
    <source>
        <dbReference type="EMBL" id="EFI96054.1"/>
    </source>
</evidence>
<name>D8Q7N8_SCHCM</name>
<dbReference type="Gene3D" id="1.25.10.10">
    <property type="entry name" value="Leucine-rich Repeat Variant"/>
    <property type="match status" value="1"/>
</dbReference>
<reference evidence="3 4" key="1">
    <citation type="journal article" date="2010" name="Nat. Biotechnol.">
        <title>Genome sequence of the model mushroom Schizophyllum commune.</title>
        <authorList>
            <person name="Ohm R.A."/>
            <person name="de Jong J.F."/>
            <person name="Lugones L.G."/>
            <person name="Aerts A."/>
            <person name="Kothe E."/>
            <person name="Stajich J.E."/>
            <person name="de Vries R.P."/>
            <person name="Record E."/>
            <person name="Levasseur A."/>
            <person name="Baker S.E."/>
            <person name="Bartholomew K.A."/>
            <person name="Coutinho P.M."/>
            <person name="Erdmann S."/>
            <person name="Fowler T.J."/>
            <person name="Gathman A.C."/>
            <person name="Lombard V."/>
            <person name="Henrissat B."/>
            <person name="Knabe N."/>
            <person name="Kuees U."/>
            <person name="Lilly W.W."/>
            <person name="Lindquist E."/>
            <person name="Lucas S."/>
            <person name="Magnuson J.K."/>
            <person name="Piumi F."/>
            <person name="Raudaskoski M."/>
            <person name="Salamov A."/>
            <person name="Schmutz J."/>
            <person name="Schwarze F.W.M.R."/>
            <person name="vanKuyk P.A."/>
            <person name="Horton J.S."/>
            <person name="Grigoriev I.V."/>
            <person name="Woesten H.A.B."/>
        </authorList>
    </citation>
    <scope>NUCLEOTIDE SEQUENCE [LARGE SCALE GENOMIC DNA]</scope>
    <source>
        <strain evidence="4">H4-8 / FGSC 9210</strain>
    </source>
</reference>
<keyword evidence="4" id="KW-1185">Reference proteome</keyword>
<dbReference type="Pfam" id="PF08514">
    <property type="entry name" value="STAG"/>
    <property type="match status" value="1"/>
</dbReference>
<feature type="compositionally biased region" description="Acidic residues" evidence="1">
    <location>
        <begin position="985"/>
        <end position="998"/>
    </location>
</feature>
<feature type="compositionally biased region" description="Polar residues" evidence="1">
    <location>
        <begin position="17"/>
        <end position="26"/>
    </location>
</feature>
<dbReference type="PANTHER" id="PTHR11199:SF0">
    <property type="entry name" value="LD34181P-RELATED"/>
    <property type="match status" value="1"/>
</dbReference>
<dbReference type="Pfam" id="PF21581">
    <property type="entry name" value="SCD"/>
    <property type="match status" value="1"/>
</dbReference>
<evidence type="ECO:0000313" key="4">
    <source>
        <dbReference type="Proteomes" id="UP000007431"/>
    </source>
</evidence>
<dbReference type="GO" id="GO:0003682">
    <property type="term" value="F:chromatin binding"/>
    <property type="evidence" value="ECO:0007669"/>
    <property type="project" value="TreeGrafter"/>
</dbReference>
<dbReference type="InterPro" id="IPR013721">
    <property type="entry name" value="STAG"/>
</dbReference>
<feature type="compositionally biased region" description="Basic residues" evidence="1">
    <location>
        <begin position="1236"/>
        <end position="1248"/>
    </location>
</feature>
<dbReference type="Pfam" id="PF24571">
    <property type="entry name" value="HEAT_SCC3-SA"/>
    <property type="match status" value="1"/>
</dbReference>
<dbReference type="InterPro" id="IPR016024">
    <property type="entry name" value="ARM-type_fold"/>
</dbReference>
<dbReference type="FunCoup" id="D8Q7N8">
    <property type="interactions" value="253"/>
</dbReference>
<dbReference type="PANTHER" id="PTHR11199">
    <property type="entry name" value="STROMAL ANTIGEN"/>
    <property type="match status" value="1"/>
</dbReference>
<evidence type="ECO:0000256" key="1">
    <source>
        <dbReference type="SAM" id="MobiDB-lite"/>
    </source>
</evidence>
<dbReference type="PROSITE" id="PS51425">
    <property type="entry name" value="SCD"/>
    <property type="match status" value="1"/>
</dbReference>
<dbReference type="Proteomes" id="UP000007431">
    <property type="component" value="Unassembled WGS sequence"/>
</dbReference>
<dbReference type="SUPFAM" id="SSF48371">
    <property type="entry name" value="ARM repeat"/>
    <property type="match status" value="2"/>
</dbReference>
<proteinExistence type="predicted"/>
<organism evidence="4">
    <name type="scientific">Schizophyllum commune (strain H4-8 / FGSC 9210)</name>
    <name type="common">Split gill fungus</name>
    <dbReference type="NCBI Taxonomy" id="578458"/>
    <lineage>
        <taxon>Eukaryota</taxon>
        <taxon>Fungi</taxon>
        <taxon>Dikarya</taxon>
        <taxon>Basidiomycota</taxon>
        <taxon>Agaricomycotina</taxon>
        <taxon>Agaricomycetes</taxon>
        <taxon>Agaricomycetidae</taxon>
        <taxon>Agaricales</taxon>
        <taxon>Schizophyllaceae</taxon>
        <taxon>Schizophyllum</taxon>
    </lineage>
</organism>
<dbReference type="InterPro" id="IPR039662">
    <property type="entry name" value="Cohesin_Scc3/SA"/>
</dbReference>
<dbReference type="InterPro" id="IPR056396">
    <property type="entry name" value="HEAT_SCC3-SA"/>
</dbReference>
<dbReference type="GO" id="GO:0005634">
    <property type="term" value="C:nucleus"/>
    <property type="evidence" value="ECO:0007669"/>
    <property type="project" value="TreeGrafter"/>
</dbReference>
<dbReference type="VEuPathDB" id="FungiDB:SCHCODRAFT_02629009"/>
<accession>D8Q7N8</accession>
<feature type="region of interest" description="Disordered" evidence="1">
    <location>
        <begin position="308"/>
        <end position="331"/>
    </location>
</feature>
<feature type="region of interest" description="Disordered" evidence="1">
    <location>
        <begin position="974"/>
        <end position="999"/>
    </location>
</feature>
<dbReference type="InParanoid" id="D8Q7N8"/>
<sequence>MSDSTAPRRSKRDRKTTQLFSSQGSNNKRRAGESETEADTPGQSDVEIDDPEEGGEDTVPADDEEEEEDYEGPAKAAPGAGRGKRKAASKPKEPRPVKKPRTARVKGTGTTTRRGRKPKEGEDVVFDAAQVEKDTKISSDNPLFNAILNPAAALQSTAEDFLESLNSSPGHAQAELVNLILRCCGCNDSVNEDEAVDYDGVVDALDNFTEALKQDNSPTYPLTSKLPIFKKFRKSLSEFIERLIVSAADLGSLYTSDLMPTLQTWVVPMSSSQIRSFRHTATVLAMEAETALCAVAAKVEKEAEVIGRQREGEKKRKAASAAKGKGAREKELESKLQEVRSRRNKLAEYLKEFVDGVFVHRYRDLDPTIRAECIHALGVWFKKHPSTFLDTSYLRYVGWVLSDNNHHVRLEAVRSLQHVYAATSYLTSLNHFTERFKPRLIEMATSDIEVSVRIAVIQVLSAIDDASLLEDDERDKLCLLIFDPEARVRKAVSEFVAGAWKESVDERLVGVQPSSSDKSRIGIKALAILLVRWGQTLDADSEETESQQDAADDDVSEAAKARRKEVGVLLANSPRNRITLAVDALWDVLDSVQDWEGLLDLLLLDHTAAEEAVGSSSPSKRRRANEKNAGPEAVNDAWRLDDEEETILLQVFVAAVSKARAESVGGKKGEEEKLSNDITRALITGLPRLFAKYQADHTRVAEVLLLPTMMNLDLYLEMRKVPAYGTLWDEVNKLFLSQTAMSVLVNAAKVIYTLMDATALSNTNSTKIVELEDELSTSLRDVIAGRDEIEVAVFSEDEVLALTAICTRLAVLSGCRDLSGWVDENEGGKQSSAWDILMALSERGRMGHKEEETMIEQALTVLSLHIFWKAKGLTIDSESSDDTRYRDTLREQRDSLLQKLVDFSFSSQSNTVDGVKRAAFKQLLNIHVLFATGQTRAADGAVLPLASIPVTLDDEVQYRCAGFIQAEVEQYAESMGRGQKPINDDGSDSESEEEDEEDRNVVQGMVIPLSFELLRTDISRAQLEKEYVFVDVITTYLRAIRAGVIDLRHCAVLLAHYGRFGANVDSCSKVVLDSLRQECRRGGDTELVVSVITEAIREAFDLVLGGYVADESNALSLAKLLATAMVIRGAQLAVVHSMDVDHIVQIHTDLLDWIGKRLAGYQANSSRRLMRKALTFFRVLTPLVVGIKPEDGLRIKAHMDQVLAEAKVASTSTAKEWDAHKAYEKRLGVSTARPRATGKGRGRPRKGKSAAAVVTDDEGHTTEEEAVVVRKTPTRPRPRARPRRAAAKRNGAGTDGEASQAEQSDVEPEGSPAARETTTPRASKTYGKSPRKRPTRGASNPPTEEETTPRASRKRGRSVVEEEDEEGAHDESAPVQSTEEPPSSPGEVQIRRKRVRR</sequence>
<dbReference type="OMA" id="FVANVQD"/>
<dbReference type="STRING" id="578458.D8Q7N8"/>
<feature type="compositionally biased region" description="Acidic residues" evidence="1">
    <location>
        <begin position="46"/>
        <end position="71"/>
    </location>
</feature>
<dbReference type="eggNOG" id="KOG2011">
    <property type="taxonomic scope" value="Eukaryota"/>
</dbReference>
<protein>
    <recommendedName>
        <fullName evidence="2">SCD domain-containing protein</fullName>
    </recommendedName>
</protein>
<gene>
    <name evidence="3" type="ORF">SCHCODRAFT_82489</name>
</gene>